<evidence type="ECO:0000259" key="16">
    <source>
        <dbReference type="PROSITE" id="PS50228"/>
    </source>
</evidence>
<dbReference type="CDD" id="cd22840">
    <property type="entry name" value="Gal_Rha_Lectin_LAT2"/>
    <property type="match status" value="1"/>
</dbReference>
<dbReference type="InterPro" id="IPR001304">
    <property type="entry name" value="C-type_lectin-like"/>
</dbReference>
<dbReference type="Pfam" id="PF01825">
    <property type="entry name" value="GPS"/>
    <property type="match status" value="1"/>
</dbReference>
<comment type="subcellular location">
    <subcellularLocation>
        <location evidence="1">Cell membrane</location>
        <topology evidence="1">Multi-pass membrane protein</topology>
    </subcellularLocation>
</comment>
<dbReference type="GO" id="GO:0030246">
    <property type="term" value="F:carbohydrate binding"/>
    <property type="evidence" value="ECO:0007669"/>
    <property type="project" value="UniProtKB-KW"/>
</dbReference>
<evidence type="ECO:0000256" key="2">
    <source>
        <dbReference type="ARBA" id="ARBA00010933"/>
    </source>
</evidence>
<dbReference type="PROSITE" id="PS50261">
    <property type="entry name" value="G_PROTEIN_RECEP_F2_4"/>
    <property type="match status" value="1"/>
</dbReference>
<evidence type="ECO:0000313" key="19">
    <source>
        <dbReference type="WBParaSite" id="PSAMB.scaffold2466size23060.g17875.t3"/>
    </source>
</evidence>
<dbReference type="SUPFAM" id="SSF56436">
    <property type="entry name" value="C-type lectin-like"/>
    <property type="match status" value="1"/>
</dbReference>
<evidence type="ECO:0000259" key="17">
    <source>
        <dbReference type="PROSITE" id="PS50261"/>
    </source>
</evidence>
<sequence length="1003" mass="109619">MRDSREAGVVRVSIKGEITSGTPSQSTTCGTEGFEFACSTGEGATILVDYAAYGVVDDKLPSACQSGTQRLGDGFCTHPAALSTMIQRCQGLSYCKLPPLQEVFMDSPCTPGSPTYLDYRFRCQTEPLTRCIAGASYFQGRCYTVNYQPNRTDRLTWQLARKQCWEKGGELAGPIDETVHNFLAGRIQSTRNDSVNYFWIGMSNTANNGPVWISGNPATDYSPTGSVYNGSDDCVAYYYSPKPAGTFWKNSTCDGYYNWICEYAPIESERPTLFDPNWNVPTTIGPIYVPKTTLPPTSMPAPTRAQQVDPITINDQSEYSTAPPPMTAVSNMVTTTTSGPTQNSAFGNIVECPETTWKGITFAKTAAGNDATAPCPNPTSTTGQIRYQCTKVGNAAQWSAKGASMIECRHKWVGDLHEKIVLKKAAENISRELHMQLGSTVDLYGGDISGSVDIAEKLIPLAKEQFSYTFDTTDRNKRAADFTHTMGAAGDQLLSERAIPLWDEFAKNDRISMASNLMGVLEQGANLLATYLERSSKAFTYQNWAMRVQVHRSQMQPMGGGSSPGVSSFSAPSAGPEDDAMRPVQLPGRPDMMPTREGFTVNSDVFNFRPSDDTLSNEPVTNTFVNFSNAPSMSLPSFNVLKSALRTEGGPVNQPLPEDDDPTAKLAPAAASELSSTSDRGGAAGFGPNRIVSFQQDDSVKLGYYMFTSLGALLNADDKTIINSHVIGASVNDPERSLKLPEDAPATFTFYHLRKEGVSNVRCVFWNSTERKWSENGCHIVKTSKEATDCSCDHLTSFAILMDLTGDAEGSLSSTNAEILNIITIVGCALSIVCLVLCIIVFTCFRSLWNNRNTIHRNLCICLLLAELVFVIGIDRTENATVCSAIAVALHYLFLAAFCWMLLEGYQLYLMLIQVFESEKSKVLVYLLWAYGFPAVVVAVSAGVAWQNYGTENYCWLNVDTPTIWAFVGPVAVVIIANFIFLVVALKVVLSVKSREKSRTSRI</sequence>
<proteinExistence type="inferred from homology"/>
<dbReference type="CDD" id="cd00037">
    <property type="entry name" value="CLECT"/>
    <property type="match status" value="1"/>
</dbReference>
<evidence type="ECO:0000256" key="9">
    <source>
        <dbReference type="ARBA" id="ARBA00023157"/>
    </source>
</evidence>
<dbReference type="InterPro" id="IPR017981">
    <property type="entry name" value="GPCR_2-like_7TM"/>
</dbReference>
<feature type="transmembrane region" description="Helical" evidence="13">
    <location>
        <begin position="923"/>
        <end position="944"/>
    </location>
</feature>
<feature type="domain" description="SUEL-type lectin" evidence="16">
    <location>
        <begin position="28"/>
        <end position="124"/>
    </location>
</feature>
<comment type="similarity">
    <text evidence="2">Belongs to the G-protein coupled receptor 2 family. LN-TM7 subfamily.</text>
</comment>
<evidence type="ECO:0000259" key="15">
    <source>
        <dbReference type="PROSITE" id="PS50221"/>
    </source>
</evidence>
<dbReference type="Pfam" id="PF00059">
    <property type="entry name" value="Lectin_C"/>
    <property type="match status" value="1"/>
</dbReference>
<dbReference type="Gene3D" id="1.20.1070.10">
    <property type="entry name" value="Rhodopsin 7-helix transmembrane proteins"/>
    <property type="match status" value="1"/>
</dbReference>
<keyword evidence="4 13" id="KW-0812">Transmembrane</keyword>
<dbReference type="SUPFAM" id="SSF81321">
    <property type="entry name" value="Family A G protein-coupled receptor-like"/>
    <property type="match status" value="1"/>
</dbReference>
<keyword evidence="8 13" id="KW-0472">Membrane</keyword>
<keyword evidence="10" id="KW-0675">Receptor</keyword>
<dbReference type="Pfam" id="PF00002">
    <property type="entry name" value="7tm_2"/>
    <property type="match status" value="1"/>
</dbReference>
<feature type="transmembrane region" description="Helical" evidence="13">
    <location>
        <begin position="880"/>
        <end position="903"/>
    </location>
</feature>
<keyword evidence="7" id="KW-0297">G-protein coupled receptor</keyword>
<dbReference type="Pfam" id="PF16489">
    <property type="entry name" value="GAIN"/>
    <property type="match status" value="1"/>
</dbReference>
<accession>A0A914VTZ8</accession>
<dbReference type="WBParaSite" id="PSAMB.scaffold2466size23060.g17875.t3">
    <property type="protein sequence ID" value="PSAMB.scaffold2466size23060.g17875.t3"/>
    <property type="gene ID" value="PSAMB.scaffold2466size23060.g17875"/>
</dbReference>
<protein>
    <submittedName>
        <fullName evidence="19">Uncharacterized protein</fullName>
    </submittedName>
</protein>
<dbReference type="InterPro" id="IPR000922">
    <property type="entry name" value="Lectin_gal-bd_dom"/>
</dbReference>
<organism evidence="18 19">
    <name type="scientific">Plectus sambesii</name>
    <dbReference type="NCBI Taxonomy" id="2011161"/>
    <lineage>
        <taxon>Eukaryota</taxon>
        <taxon>Metazoa</taxon>
        <taxon>Ecdysozoa</taxon>
        <taxon>Nematoda</taxon>
        <taxon>Chromadorea</taxon>
        <taxon>Plectida</taxon>
        <taxon>Plectina</taxon>
        <taxon>Plectoidea</taxon>
        <taxon>Plectidae</taxon>
        <taxon>Plectus</taxon>
    </lineage>
</organism>
<dbReference type="GO" id="GO:0004930">
    <property type="term" value="F:G protein-coupled receptor activity"/>
    <property type="evidence" value="ECO:0007669"/>
    <property type="project" value="UniProtKB-KW"/>
</dbReference>
<dbReference type="PANTHER" id="PTHR12011:SF347">
    <property type="entry name" value="FI21270P1-RELATED"/>
    <property type="match status" value="1"/>
</dbReference>
<dbReference type="Gene3D" id="4.10.1240.10">
    <property type="entry name" value="GPCR, family 2, extracellular hormone receptor domain"/>
    <property type="match status" value="1"/>
</dbReference>
<dbReference type="InterPro" id="IPR018378">
    <property type="entry name" value="C-type_lectin_CS"/>
</dbReference>
<feature type="transmembrane region" description="Helical" evidence="13">
    <location>
        <begin position="857"/>
        <end position="874"/>
    </location>
</feature>
<reference evidence="19" key="1">
    <citation type="submission" date="2022-11" db="UniProtKB">
        <authorList>
            <consortium name="WormBaseParasite"/>
        </authorList>
    </citation>
    <scope>IDENTIFICATION</scope>
</reference>
<dbReference type="InterPro" id="IPR046338">
    <property type="entry name" value="GAIN_dom_sf"/>
</dbReference>
<keyword evidence="3" id="KW-1003">Cell membrane</keyword>
<evidence type="ECO:0000259" key="14">
    <source>
        <dbReference type="PROSITE" id="PS50041"/>
    </source>
</evidence>
<evidence type="ECO:0000256" key="7">
    <source>
        <dbReference type="ARBA" id="ARBA00023040"/>
    </source>
</evidence>
<dbReference type="SMART" id="SM00303">
    <property type="entry name" value="GPS"/>
    <property type="match status" value="1"/>
</dbReference>
<dbReference type="SMART" id="SM00034">
    <property type="entry name" value="CLECT"/>
    <property type="match status" value="1"/>
</dbReference>
<feature type="domain" description="GAIN-B" evidence="15">
    <location>
        <begin position="662"/>
        <end position="808"/>
    </location>
</feature>
<evidence type="ECO:0000256" key="4">
    <source>
        <dbReference type="ARBA" id="ARBA00022692"/>
    </source>
</evidence>
<dbReference type="PROSITE" id="PS00615">
    <property type="entry name" value="C_TYPE_LECTIN_1"/>
    <property type="match status" value="1"/>
</dbReference>
<keyword evidence="18" id="KW-1185">Reference proteome</keyword>
<dbReference type="AlphaFoldDB" id="A0A914VTZ8"/>
<evidence type="ECO:0000256" key="8">
    <source>
        <dbReference type="ARBA" id="ARBA00023136"/>
    </source>
</evidence>
<dbReference type="InterPro" id="IPR016186">
    <property type="entry name" value="C-type_lectin-like/link_sf"/>
</dbReference>
<dbReference type="PROSITE" id="PS50228">
    <property type="entry name" value="SUEL_LECTIN"/>
    <property type="match status" value="1"/>
</dbReference>
<dbReference type="Gene3D" id="1.25.40.610">
    <property type="match status" value="1"/>
</dbReference>
<dbReference type="Gene3D" id="2.60.220.50">
    <property type="match status" value="1"/>
</dbReference>
<keyword evidence="6 13" id="KW-1133">Transmembrane helix</keyword>
<feature type="transmembrane region" description="Helical" evidence="13">
    <location>
        <begin position="819"/>
        <end position="845"/>
    </location>
</feature>
<evidence type="ECO:0000256" key="13">
    <source>
        <dbReference type="SAM" id="Phobius"/>
    </source>
</evidence>
<dbReference type="InterPro" id="IPR032471">
    <property type="entry name" value="AGRL2-4_GAIN_subdom_A"/>
</dbReference>
<feature type="domain" description="G-protein coupled receptors family 2 profile 2" evidence="17">
    <location>
        <begin position="820"/>
        <end position="1003"/>
    </location>
</feature>
<dbReference type="PROSITE" id="PS50041">
    <property type="entry name" value="C_TYPE_LECTIN_2"/>
    <property type="match status" value="1"/>
</dbReference>
<evidence type="ECO:0000256" key="5">
    <source>
        <dbReference type="ARBA" id="ARBA00022734"/>
    </source>
</evidence>
<name>A0A914VTZ8_9BILA</name>
<keyword evidence="9" id="KW-1015">Disulfide bond</keyword>
<feature type="region of interest" description="Disordered" evidence="12">
    <location>
        <begin position="555"/>
        <end position="579"/>
    </location>
</feature>
<dbReference type="GO" id="GO:0007166">
    <property type="term" value="P:cell surface receptor signaling pathway"/>
    <property type="evidence" value="ECO:0007669"/>
    <property type="project" value="InterPro"/>
</dbReference>
<dbReference type="Gene3D" id="2.60.120.740">
    <property type="match status" value="1"/>
</dbReference>
<evidence type="ECO:0000256" key="12">
    <source>
        <dbReference type="SAM" id="MobiDB-lite"/>
    </source>
</evidence>
<feature type="region of interest" description="Disordered" evidence="12">
    <location>
        <begin position="648"/>
        <end position="682"/>
    </location>
</feature>
<dbReference type="PROSITE" id="PS50221">
    <property type="entry name" value="GAIN_B"/>
    <property type="match status" value="1"/>
</dbReference>
<dbReference type="InterPro" id="IPR057244">
    <property type="entry name" value="GAIN_B"/>
</dbReference>
<dbReference type="Proteomes" id="UP000887566">
    <property type="component" value="Unplaced"/>
</dbReference>
<dbReference type="Gene3D" id="3.10.100.10">
    <property type="entry name" value="Mannose-Binding Protein A, subunit A"/>
    <property type="match status" value="1"/>
</dbReference>
<evidence type="ECO:0000313" key="18">
    <source>
        <dbReference type="Proteomes" id="UP000887566"/>
    </source>
</evidence>
<feature type="transmembrane region" description="Helical" evidence="13">
    <location>
        <begin position="964"/>
        <end position="990"/>
    </location>
</feature>
<keyword evidence="11" id="KW-0807">Transducer</keyword>
<dbReference type="GO" id="GO:0005886">
    <property type="term" value="C:plasma membrane"/>
    <property type="evidence" value="ECO:0007669"/>
    <property type="project" value="UniProtKB-SubCell"/>
</dbReference>
<evidence type="ECO:0000256" key="1">
    <source>
        <dbReference type="ARBA" id="ARBA00004651"/>
    </source>
</evidence>
<dbReference type="InterPro" id="IPR036445">
    <property type="entry name" value="GPCR_2_extracell_dom_sf"/>
</dbReference>
<dbReference type="InterPro" id="IPR000832">
    <property type="entry name" value="GPCR_2_secretin-like"/>
</dbReference>
<dbReference type="InterPro" id="IPR043159">
    <property type="entry name" value="Lectin_gal-bd_sf"/>
</dbReference>
<dbReference type="PANTHER" id="PTHR12011">
    <property type="entry name" value="ADHESION G-PROTEIN COUPLED RECEPTOR"/>
    <property type="match status" value="1"/>
</dbReference>
<evidence type="ECO:0000256" key="11">
    <source>
        <dbReference type="ARBA" id="ARBA00023224"/>
    </source>
</evidence>
<feature type="compositionally biased region" description="Low complexity" evidence="12">
    <location>
        <begin position="564"/>
        <end position="575"/>
    </location>
</feature>
<evidence type="ECO:0000256" key="3">
    <source>
        <dbReference type="ARBA" id="ARBA00022475"/>
    </source>
</evidence>
<dbReference type="InterPro" id="IPR016187">
    <property type="entry name" value="CTDL_fold"/>
</dbReference>
<dbReference type="InterPro" id="IPR000203">
    <property type="entry name" value="GPS"/>
</dbReference>
<evidence type="ECO:0000256" key="10">
    <source>
        <dbReference type="ARBA" id="ARBA00023170"/>
    </source>
</evidence>
<dbReference type="PRINTS" id="PR00249">
    <property type="entry name" value="GPCRSECRETIN"/>
</dbReference>
<keyword evidence="5" id="KW-0430">Lectin</keyword>
<evidence type="ECO:0000256" key="6">
    <source>
        <dbReference type="ARBA" id="ARBA00022989"/>
    </source>
</evidence>
<feature type="domain" description="C-type lectin" evidence="14">
    <location>
        <begin position="138"/>
        <end position="262"/>
    </location>
</feature>